<dbReference type="EMBL" id="SBIQ01000205">
    <property type="protein sequence ID" value="KAF7682659.1"/>
    <property type="molecule type" value="Genomic_DNA"/>
</dbReference>
<dbReference type="Proteomes" id="UP001516464">
    <property type="component" value="Unassembled WGS sequence"/>
</dbReference>
<protein>
    <recommendedName>
        <fullName evidence="3">Reverse transcriptase</fullName>
    </recommendedName>
</protein>
<dbReference type="PANTHER" id="PTHR35450">
    <property type="entry name" value="REVERSE TRANSCRIPTASE DOMAIN-CONTAINING PROTEIN"/>
    <property type="match status" value="1"/>
</dbReference>
<evidence type="ECO:0000313" key="1">
    <source>
        <dbReference type="EMBL" id="KAF7682659.1"/>
    </source>
</evidence>
<reference evidence="1 2" key="1">
    <citation type="submission" date="2019-01" db="EMBL/GenBank/DDBJ databases">
        <title>Genomes sequencing and comparative genomics of infectious freshwater microsporidia, Cucumispora dikerogammari and Thelohania contejeani.</title>
        <authorList>
            <person name="Cormier A."/>
            <person name="Giraud I."/>
            <person name="Wattier R."/>
            <person name="Teixeira M."/>
            <person name="Grandjean F."/>
            <person name="Rigaud T."/>
            <person name="Cordaux R."/>
        </authorList>
    </citation>
    <scope>NUCLEOTIDE SEQUENCE [LARGE SCALE GENOMIC DNA]</scope>
    <source>
        <strain evidence="1">T1</strain>
        <tissue evidence="1">Spores</tissue>
    </source>
</reference>
<accession>A0ABQ7HX01</accession>
<evidence type="ECO:0008006" key="3">
    <source>
        <dbReference type="Google" id="ProtNLM"/>
    </source>
</evidence>
<sequence length="433" mass="50654">MRVDRLCNSNLNAKNLFKAINKHSISLINYHIGLQHLEPADFAAIDQEVCLFLIKHNVHLKPGCKERLYLPRKEMESGFHSVEMKSECMLLELWKTLEKYINISSRRAAILKVEEQEKTHLSLIKHYLRLRYSLEDVSVKSVINAQRDSLYGKINDKKLHEKLYRARLNEHINLKDSSTWMIHGNNNPRAEALYCYIQDRNVFWRETAPSCQHCSQAKKIIDHLATGCDRILGHNYTRRHNEVLRCIHLLLMNKYGFKKNKEIQKPLSPELVENDLAEIRVDTRIRTDILVKHNRPNIFIYDKRENMVILVEIGITGQDNLQQVEVEKKRKYDLLASELGILYKAKTKITPYVLTWESVLTKYHRSYLKELRFTPQIEAYIQSTVLKKTLETISLEHRRSIEDRLEATDVVEKAVDALMKASETGCLPQVKGK</sequence>
<keyword evidence="2" id="KW-1185">Reference proteome</keyword>
<name>A0ABQ7HX01_9MICR</name>
<evidence type="ECO:0000313" key="2">
    <source>
        <dbReference type="Proteomes" id="UP001516464"/>
    </source>
</evidence>
<proteinExistence type="predicted"/>
<organism evidence="1 2">
    <name type="scientific">Astathelohania contejeani</name>
    <dbReference type="NCBI Taxonomy" id="164912"/>
    <lineage>
        <taxon>Eukaryota</taxon>
        <taxon>Fungi</taxon>
        <taxon>Fungi incertae sedis</taxon>
        <taxon>Microsporidia</taxon>
        <taxon>Astathelohaniidae</taxon>
        <taxon>Astathelohania</taxon>
    </lineage>
</organism>
<comment type="caution">
    <text evidence="1">The sequence shown here is derived from an EMBL/GenBank/DDBJ whole genome shotgun (WGS) entry which is preliminary data.</text>
</comment>
<dbReference type="PANTHER" id="PTHR35450:SF2">
    <property type="entry name" value="REVERSE TRANSCRIPTASE DOMAIN-CONTAINING PROTEIN"/>
    <property type="match status" value="1"/>
</dbReference>
<gene>
    <name evidence="1" type="ORF">TCON_2125</name>
</gene>